<accession>A0ABN2PXA3</accession>
<evidence type="ECO:0000259" key="4">
    <source>
        <dbReference type="PROSITE" id="PS50932"/>
    </source>
</evidence>
<evidence type="ECO:0000313" key="5">
    <source>
        <dbReference type="EMBL" id="GAA1936253.1"/>
    </source>
</evidence>
<keyword evidence="2" id="KW-0238">DNA-binding</keyword>
<dbReference type="PANTHER" id="PTHR30146">
    <property type="entry name" value="LACI-RELATED TRANSCRIPTIONAL REPRESSOR"/>
    <property type="match status" value="1"/>
</dbReference>
<gene>
    <name evidence="5" type="ORF">GCM10009775_30190</name>
</gene>
<dbReference type="SMART" id="SM00354">
    <property type="entry name" value="HTH_LACI"/>
    <property type="match status" value="1"/>
</dbReference>
<evidence type="ECO:0000256" key="3">
    <source>
        <dbReference type="ARBA" id="ARBA00023163"/>
    </source>
</evidence>
<dbReference type="InterPro" id="IPR010982">
    <property type="entry name" value="Lambda_DNA-bd_dom_sf"/>
</dbReference>
<sequence length="349" mass="37131">MSSPSLRNGHESVGIEDVARLAGVSVSTVSNALNHPHRLAVGTMERVRRAIEVLDYVPSSAARSLAAGSSASIGLVLSDLGNSLFVDIARGAEDAADAADLSVLLANTDARLERESRAIELFESARVEGLLVTLNDSNHFRSIAARRQRRAPIVLLNYHDGSGLYCSAYIDNVHGGRVAAEHLLATGRRRLVFVGGPTTLQPVAERREGFLRAVADADLTSAGDIAPEHVNRADGWKVGRALAPRVVDGEVDGIMAATDLLAAGIIQALSEDPRIDLPGSVGIIGYDNNQAAWDAPIPISTVSQPGRELGAEGVRLLLDDLRSLAADDGHRHRSIGLVPRLVQRESTRR</sequence>
<dbReference type="RefSeq" id="WP_248152987.1">
    <property type="nucleotide sequence ID" value="NZ_BAAAOF010000006.1"/>
</dbReference>
<evidence type="ECO:0000256" key="1">
    <source>
        <dbReference type="ARBA" id="ARBA00023015"/>
    </source>
</evidence>
<dbReference type="Gene3D" id="3.40.50.2300">
    <property type="match status" value="2"/>
</dbReference>
<dbReference type="EMBL" id="BAAAOF010000006">
    <property type="protein sequence ID" value="GAA1936253.1"/>
    <property type="molecule type" value="Genomic_DNA"/>
</dbReference>
<proteinExistence type="predicted"/>
<dbReference type="Pfam" id="PF00356">
    <property type="entry name" value="LacI"/>
    <property type="match status" value="1"/>
</dbReference>
<dbReference type="Pfam" id="PF13377">
    <property type="entry name" value="Peripla_BP_3"/>
    <property type="match status" value="1"/>
</dbReference>
<dbReference type="PROSITE" id="PS50932">
    <property type="entry name" value="HTH_LACI_2"/>
    <property type="match status" value="1"/>
</dbReference>
<dbReference type="Gene3D" id="1.10.260.40">
    <property type="entry name" value="lambda repressor-like DNA-binding domains"/>
    <property type="match status" value="1"/>
</dbReference>
<name>A0ABN2PXA3_9MICO</name>
<dbReference type="PROSITE" id="PS00356">
    <property type="entry name" value="HTH_LACI_1"/>
    <property type="match status" value="1"/>
</dbReference>
<dbReference type="SUPFAM" id="SSF53822">
    <property type="entry name" value="Periplasmic binding protein-like I"/>
    <property type="match status" value="1"/>
</dbReference>
<evidence type="ECO:0000313" key="6">
    <source>
        <dbReference type="Proteomes" id="UP001501343"/>
    </source>
</evidence>
<dbReference type="PANTHER" id="PTHR30146:SF109">
    <property type="entry name" value="HTH-TYPE TRANSCRIPTIONAL REGULATOR GALS"/>
    <property type="match status" value="1"/>
</dbReference>
<dbReference type="InterPro" id="IPR000843">
    <property type="entry name" value="HTH_LacI"/>
</dbReference>
<dbReference type="Proteomes" id="UP001501343">
    <property type="component" value="Unassembled WGS sequence"/>
</dbReference>
<dbReference type="InterPro" id="IPR028082">
    <property type="entry name" value="Peripla_BP_I"/>
</dbReference>
<organism evidence="5 6">
    <name type="scientific">Microbacterium aoyamense</name>
    <dbReference type="NCBI Taxonomy" id="344166"/>
    <lineage>
        <taxon>Bacteria</taxon>
        <taxon>Bacillati</taxon>
        <taxon>Actinomycetota</taxon>
        <taxon>Actinomycetes</taxon>
        <taxon>Micrococcales</taxon>
        <taxon>Microbacteriaceae</taxon>
        <taxon>Microbacterium</taxon>
    </lineage>
</organism>
<evidence type="ECO:0000256" key="2">
    <source>
        <dbReference type="ARBA" id="ARBA00023125"/>
    </source>
</evidence>
<dbReference type="CDD" id="cd01392">
    <property type="entry name" value="HTH_LacI"/>
    <property type="match status" value="1"/>
</dbReference>
<protein>
    <submittedName>
        <fullName evidence="5">Substrate-binding domain-containing protein</fullName>
    </submittedName>
</protein>
<comment type="caution">
    <text evidence="5">The sequence shown here is derived from an EMBL/GenBank/DDBJ whole genome shotgun (WGS) entry which is preliminary data.</text>
</comment>
<feature type="domain" description="HTH lacI-type" evidence="4">
    <location>
        <begin position="13"/>
        <end position="67"/>
    </location>
</feature>
<dbReference type="SUPFAM" id="SSF47413">
    <property type="entry name" value="lambda repressor-like DNA-binding domains"/>
    <property type="match status" value="1"/>
</dbReference>
<reference evidence="5 6" key="1">
    <citation type="journal article" date="2019" name="Int. J. Syst. Evol. Microbiol.">
        <title>The Global Catalogue of Microorganisms (GCM) 10K type strain sequencing project: providing services to taxonomists for standard genome sequencing and annotation.</title>
        <authorList>
            <consortium name="The Broad Institute Genomics Platform"/>
            <consortium name="The Broad Institute Genome Sequencing Center for Infectious Disease"/>
            <person name="Wu L."/>
            <person name="Ma J."/>
        </authorList>
    </citation>
    <scope>NUCLEOTIDE SEQUENCE [LARGE SCALE GENOMIC DNA]</scope>
    <source>
        <strain evidence="5 6">JCM 14900</strain>
    </source>
</reference>
<keyword evidence="3" id="KW-0804">Transcription</keyword>
<keyword evidence="1" id="KW-0805">Transcription regulation</keyword>
<keyword evidence="6" id="KW-1185">Reference proteome</keyword>
<dbReference type="InterPro" id="IPR046335">
    <property type="entry name" value="LacI/GalR-like_sensor"/>
</dbReference>